<evidence type="ECO:0000313" key="1">
    <source>
        <dbReference type="EMBL" id="KAF6759663.1"/>
    </source>
</evidence>
<dbReference type="AlphaFoldDB" id="A0A8H6M8E5"/>
<evidence type="ECO:0000313" key="2">
    <source>
        <dbReference type="Proteomes" id="UP000521943"/>
    </source>
</evidence>
<keyword evidence="2" id="KW-1185">Reference proteome</keyword>
<protein>
    <submittedName>
        <fullName evidence="1">Uncharacterized protein</fullName>
    </submittedName>
</protein>
<proteinExistence type="predicted"/>
<dbReference type="Proteomes" id="UP000521943">
    <property type="component" value="Unassembled WGS sequence"/>
</dbReference>
<dbReference type="EMBL" id="JACGCI010000015">
    <property type="protein sequence ID" value="KAF6759663.1"/>
    <property type="molecule type" value="Genomic_DNA"/>
</dbReference>
<sequence>MGKGLKRAPEIVKWEPGFHGLTNWIGVPHLHNARPRYRMEERPRGTVAKSLAGCIHAYIHAPTRTETWRRGGRQARARGSVRQLNFLLRQSFGPSSCRTTILRKWLKRVENAQVLRYFVPSRRYEHRRLIKPSQPASSISDVQACDHMAIARLLVILPEEFGRRRSTRCLSLGEAWLRVCGEMRTSVFYVYGLYGILALYGVGSLRGYASPWDLCAVERMEVQKNFQIYTNTSEGDKNSDMIKVMDIGHFLEGIYANQLKGLKEAHRDFQTPTSSLPVGYSPQRSSDHPLTLEAFPDKIKRKTSLEDQTLFQSLDPGCWCLTSALPFDLLSRSLFTSSLLDAALVESWSVVHRSPTGNLI</sequence>
<comment type="caution">
    <text evidence="1">The sequence shown here is derived from an EMBL/GenBank/DDBJ whole genome shotgun (WGS) entry which is preliminary data.</text>
</comment>
<gene>
    <name evidence="1" type="ORF">DFP72DRAFT_844348</name>
</gene>
<reference evidence="1 2" key="1">
    <citation type="submission" date="2020-07" db="EMBL/GenBank/DDBJ databases">
        <title>Comparative genomics of pyrophilous fungi reveals a link between fire events and developmental genes.</title>
        <authorList>
            <consortium name="DOE Joint Genome Institute"/>
            <person name="Steindorff A.S."/>
            <person name="Carver A."/>
            <person name="Calhoun S."/>
            <person name="Stillman K."/>
            <person name="Liu H."/>
            <person name="Lipzen A."/>
            <person name="Pangilinan J."/>
            <person name="Labutti K."/>
            <person name="Bruns T.D."/>
            <person name="Grigoriev I.V."/>
        </authorList>
    </citation>
    <scope>NUCLEOTIDE SEQUENCE [LARGE SCALE GENOMIC DNA]</scope>
    <source>
        <strain evidence="1 2">CBS 144469</strain>
    </source>
</reference>
<accession>A0A8H6M8E5</accession>
<name>A0A8H6M8E5_9AGAR</name>
<organism evidence="1 2">
    <name type="scientific">Ephemerocybe angulata</name>
    <dbReference type="NCBI Taxonomy" id="980116"/>
    <lineage>
        <taxon>Eukaryota</taxon>
        <taxon>Fungi</taxon>
        <taxon>Dikarya</taxon>
        <taxon>Basidiomycota</taxon>
        <taxon>Agaricomycotina</taxon>
        <taxon>Agaricomycetes</taxon>
        <taxon>Agaricomycetidae</taxon>
        <taxon>Agaricales</taxon>
        <taxon>Agaricineae</taxon>
        <taxon>Psathyrellaceae</taxon>
        <taxon>Ephemerocybe</taxon>
    </lineage>
</organism>